<accession>A0A6N7WZ42</accession>
<sequence>MSDILKNKKKPRKKNKKKSQLPFIMIFIVGLLVLLYPQVSRLYYRVESNFQVEDFEKAKKALTDDEVNKRIELARAYNSSLNSNVPDDPYDKKKQSEGVKEYARMLEVKEKIGHIEVPKIDVDIPIYAGTTEDILQKGAGHLEGTSLPVGGKNTHTVITAHSGLPTAKLFSDLNKIKIGDEFYIHNISYTMAYKVDQIITVLPSDFDDLLVVKGRDYATLLTCTPIMINTHRLLVRGHRIPYVPNKNDEQKKKNDLIFYAKCFAVLLVILMLILWIWRKFRKRKKQNSVR</sequence>
<evidence type="ECO:0000256" key="3">
    <source>
        <dbReference type="SAM" id="Phobius"/>
    </source>
</evidence>
<gene>
    <name evidence="4" type="ORF">FYJ71_03040</name>
</gene>
<name>A0A6N7WZ42_9FIRM</name>
<dbReference type="EMBL" id="VUNE01000001">
    <property type="protein sequence ID" value="MST61950.1"/>
    <property type="molecule type" value="Genomic_DNA"/>
</dbReference>
<dbReference type="Gene3D" id="2.40.260.10">
    <property type="entry name" value="Sortase"/>
    <property type="match status" value="1"/>
</dbReference>
<proteinExistence type="predicted"/>
<evidence type="ECO:0000256" key="2">
    <source>
        <dbReference type="PIRSR" id="PIRSR605754-1"/>
    </source>
</evidence>
<feature type="active site" description="Acyl-thioester intermediate" evidence="2">
    <location>
        <position position="223"/>
    </location>
</feature>
<dbReference type="InterPro" id="IPR023365">
    <property type="entry name" value="Sortase_dom-sf"/>
</dbReference>
<keyword evidence="3" id="KW-1133">Transmembrane helix</keyword>
<feature type="transmembrane region" description="Helical" evidence="3">
    <location>
        <begin position="256"/>
        <end position="277"/>
    </location>
</feature>
<dbReference type="NCBIfam" id="NF033745">
    <property type="entry name" value="class_C_sortase"/>
    <property type="match status" value="1"/>
</dbReference>
<feature type="transmembrane region" description="Helical" evidence="3">
    <location>
        <begin position="21"/>
        <end position="39"/>
    </location>
</feature>
<comment type="caution">
    <text evidence="4">The sequence shown here is derived from an EMBL/GenBank/DDBJ whole genome shotgun (WGS) entry which is preliminary data.</text>
</comment>
<dbReference type="InterPro" id="IPR005754">
    <property type="entry name" value="Sortase"/>
</dbReference>
<evidence type="ECO:0000313" key="5">
    <source>
        <dbReference type="Proteomes" id="UP000440713"/>
    </source>
</evidence>
<keyword evidence="3" id="KW-0812">Transmembrane</keyword>
<feature type="active site" description="Proton donor/acceptor" evidence="2">
    <location>
        <position position="161"/>
    </location>
</feature>
<dbReference type="GO" id="GO:0016787">
    <property type="term" value="F:hydrolase activity"/>
    <property type="evidence" value="ECO:0007669"/>
    <property type="project" value="UniProtKB-KW"/>
</dbReference>
<dbReference type="AlphaFoldDB" id="A0A6N7WZ42"/>
<keyword evidence="1" id="KW-0378">Hydrolase</keyword>
<dbReference type="SUPFAM" id="SSF63817">
    <property type="entry name" value="Sortase"/>
    <property type="match status" value="1"/>
</dbReference>
<reference evidence="4 5" key="1">
    <citation type="submission" date="2019-08" db="EMBL/GenBank/DDBJ databases">
        <title>In-depth cultivation of the pig gut microbiome towards novel bacterial diversity and tailored functional studies.</title>
        <authorList>
            <person name="Wylensek D."/>
            <person name="Hitch T.C.A."/>
            <person name="Clavel T."/>
        </authorList>
    </citation>
    <scope>NUCLEOTIDE SEQUENCE [LARGE SCALE GENOMIC DNA]</scope>
    <source>
        <strain evidence="4 5">WCA-SAB-591-4A-A</strain>
    </source>
</reference>
<dbReference type="CDD" id="cd05827">
    <property type="entry name" value="Sortase_C"/>
    <property type="match status" value="1"/>
</dbReference>
<organism evidence="4 5">
    <name type="scientific">Peptostreptococcus porci</name>
    <dbReference type="NCBI Taxonomy" id="2652282"/>
    <lineage>
        <taxon>Bacteria</taxon>
        <taxon>Bacillati</taxon>
        <taxon>Bacillota</taxon>
        <taxon>Clostridia</taxon>
        <taxon>Peptostreptococcales</taxon>
        <taxon>Peptostreptococcaceae</taxon>
        <taxon>Peptostreptococcus</taxon>
    </lineage>
</organism>
<keyword evidence="5" id="KW-1185">Reference proteome</keyword>
<evidence type="ECO:0000313" key="4">
    <source>
        <dbReference type="EMBL" id="MST61950.1"/>
    </source>
</evidence>
<dbReference type="Proteomes" id="UP000440713">
    <property type="component" value="Unassembled WGS sequence"/>
</dbReference>
<protein>
    <submittedName>
        <fullName evidence="4">Class C sortase</fullName>
    </submittedName>
</protein>
<evidence type="ECO:0000256" key="1">
    <source>
        <dbReference type="ARBA" id="ARBA00022801"/>
    </source>
</evidence>
<keyword evidence="3" id="KW-0472">Membrane</keyword>
<dbReference type="NCBIfam" id="TIGR01076">
    <property type="entry name" value="sortase_fam"/>
    <property type="match status" value="1"/>
</dbReference>
<dbReference type="InterPro" id="IPR042002">
    <property type="entry name" value="Sortase_C"/>
</dbReference>
<dbReference type="Pfam" id="PF04203">
    <property type="entry name" value="Sortase"/>
    <property type="match status" value="1"/>
</dbReference>
<dbReference type="RefSeq" id="WP_154537322.1">
    <property type="nucleotide sequence ID" value="NZ_JAXDWS010000004.1"/>
</dbReference>